<dbReference type="CDD" id="cd09988">
    <property type="entry name" value="Formimidoylglutamase"/>
    <property type="match status" value="1"/>
</dbReference>
<dbReference type="EMBL" id="FNWQ01000001">
    <property type="protein sequence ID" value="SEH27445.1"/>
    <property type="molecule type" value="Genomic_DNA"/>
</dbReference>
<dbReference type="PROSITE" id="PS51409">
    <property type="entry name" value="ARGINASE_2"/>
    <property type="match status" value="1"/>
</dbReference>
<evidence type="ECO:0000313" key="9">
    <source>
        <dbReference type="EMBL" id="SEH27445.1"/>
    </source>
</evidence>
<dbReference type="PANTHER" id="PTHR11358">
    <property type="entry name" value="ARGINASE/AGMATINASE"/>
    <property type="match status" value="1"/>
</dbReference>
<evidence type="ECO:0000256" key="8">
    <source>
        <dbReference type="PROSITE-ProRule" id="PRU00742"/>
    </source>
</evidence>
<dbReference type="GO" id="GO:0033389">
    <property type="term" value="P:putrescine biosynthetic process from arginine, via agmatine"/>
    <property type="evidence" value="ECO:0007669"/>
    <property type="project" value="TreeGrafter"/>
</dbReference>
<keyword evidence="1 5" id="KW-0479">Metal-binding</keyword>
<comment type="function">
    <text evidence="5">Catalyzes the conversion of N-formimidoyl-L-glutamate to L-glutamate and formamide.</text>
</comment>
<dbReference type="Proteomes" id="UP000198561">
    <property type="component" value="Unassembled WGS sequence"/>
</dbReference>
<dbReference type="InterPro" id="IPR006035">
    <property type="entry name" value="Ureohydrolase"/>
</dbReference>
<dbReference type="STRING" id="680127.SAMN05421593_0309"/>
<dbReference type="NCBIfam" id="TIGR01227">
    <property type="entry name" value="hutG"/>
    <property type="match status" value="1"/>
</dbReference>
<keyword evidence="3 5" id="KW-0369">Histidine metabolism</keyword>
<dbReference type="GO" id="GO:0030145">
    <property type="term" value="F:manganese ion binding"/>
    <property type="evidence" value="ECO:0007669"/>
    <property type="project" value="UniProtKB-UniRule"/>
</dbReference>
<feature type="binding site" evidence="5">
    <location>
        <position position="252"/>
    </location>
    <ligand>
        <name>Mn(2+)</name>
        <dbReference type="ChEBI" id="CHEBI:29035"/>
        <label>2</label>
    </ligand>
</feature>
<evidence type="ECO:0000256" key="6">
    <source>
        <dbReference type="NCBIfam" id="TIGR01227"/>
    </source>
</evidence>
<feature type="binding site" evidence="5 7">
    <location>
        <position position="161"/>
    </location>
    <ligand>
        <name>Mn(2+)</name>
        <dbReference type="ChEBI" id="CHEBI:29035"/>
        <label>1</label>
    </ligand>
</feature>
<feature type="binding site" evidence="5">
    <location>
        <position position="250"/>
    </location>
    <ligand>
        <name>Mn(2+)</name>
        <dbReference type="ChEBI" id="CHEBI:29035"/>
        <label>2</label>
    </ligand>
</feature>
<dbReference type="GO" id="GO:0019556">
    <property type="term" value="P:L-histidine catabolic process to glutamate and formamide"/>
    <property type="evidence" value="ECO:0007669"/>
    <property type="project" value="UniProtKB-UniRule"/>
</dbReference>
<name>A0A1H6GZV7_CHRCI</name>
<keyword evidence="4 5" id="KW-0464">Manganese</keyword>
<feature type="binding site" evidence="7">
    <location>
        <position position="163"/>
    </location>
    <ligand>
        <name>Mn(2+)</name>
        <dbReference type="ChEBI" id="CHEBI:29035"/>
        <label>1</label>
    </ligand>
</feature>
<dbReference type="Pfam" id="PF00491">
    <property type="entry name" value="Arginase"/>
    <property type="match status" value="1"/>
</dbReference>
<gene>
    <name evidence="5" type="primary">hutG</name>
    <name evidence="9" type="ORF">SAMN05421593_0309</name>
</gene>
<dbReference type="SUPFAM" id="SSF52768">
    <property type="entry name" value="Arginase/deacetylase"/>
    <property type="match status" value="1"/>
</dbReference>
<sequence>MIELYRDKHKLQLLTMSNIWQGRLDGEELLYHRLFQRVKEEHNYDHISTGDFALHGFAVDEGVRRNKGRQGAKDAPDVIRKNMSNFPVILPDFSLLDFGNVTCEDGNLENTQNNLAKNVSKVLLKGGKSLVLGGGHEVTYAHYLGIKTAFPEQKIGIINIDAHFDNRQPEKEVGPSSGTGFWQIAQEGPINSLHIGIQRNSNTLKLFDTAHQYGMKYILADELFFENLTSIYQRINELLESVDYAYLTICMDVFNASVAPGVSAAAYNGIFADAAFMHFYRHILKNKKLVALDVAEVNPSFDIQDRTARLAACLVNEWLMM</sequence>
<dbReference type="PIRSF" id="PIRSF036979">
    <property type="entry name" value="Arginase"/>
    <property type="match status" value="1"/>
</dbReference>
<feature type="binding site" evidence="5">
    <location>
        <position position="161"/>
    </location>
    <ligand>
        <name>Mn(2+)</name>
        <dbReference type="ChEBI" id="CHEBI:29035"/>
        <label>2</label>
    </ligand>
</feature>
<dbReference type="PANTHER" id="PTHR11358:SF35">
    <property type="entry name" value="FORMIMIDOYLGLUTAMASE"/>
    <property type="match status" value="1"/>
</dbReference>
<accession>A0A1H6GZV7</accession>
<dbReference type="GO" id="GO:0019557">
    <property type="term" value="P:L-histidine catabolic process to glutamate and formate"/>
    <property type="evidence" value="ECO:0007669"/>
    <property type="project" value="UniProtKB-UniPathway"/>
</dbReference>
<evidence type="ECO:0000256" key="7">
    <source>
        <dbReference type="PIRSR" id="PIRSR036979-1"/>
    </source>
</evidence>
<protein>
    <recommendedName>
        <fullName evidence="5 6">Formimidoylglutamase</fullName>
        <ecNumber evidence="5 6">3.5.3.8</ecNumber>
    </recommendedName>
    <alternativeName>
        <fullName evidence="5">Formiminoglutamase</fullName>
    </alternativeName>
    <alternativeName>
        <fullName evidence="5">Formiminoglutamate hydrolase</fullName>
    </alternativeName>
</protein>
<dbReference type="Gene3D" id="3.40.800.10">
    <property type="entry name" value="Ureohydrolase domain"/>
    <property type="match status" value="1"/>
</dbReference>
<dbReference type="HAMAP" id="MF_00737">
    <property type="entry name" value="Formimidoylglutam"/>
    <property type="match status" value="1"/>
</dbReference>
<feature type="binding site" evidence="7">
    <location>
        <position position="252"/>
    </location>
    <ligand>
        <name>Mn(2+)</name>
        <dbReference type="ChEBI" id="CHEBI:29035"/>
        <label>1</label>
    </ligand>
</feature>
<evidence type="ECO:0000313" key="10">
    <source>
        <dbReference type="Proteomes" id="UP000198561"/>
    </source>
</evidence>
<evidence type="ECO:0000256" key="1">
    <source>
        <dbReference type="ARBA" id="ARBA00022723"/>
    </source>
</evidence>
<comment type="cofactor">
    <cofactor evidence="5 7">
        <name>Mn(2+)</name>
        <dbReference type="ChEBI" id="CHEBI:29035"/>
    </cofactor>
    <text evidence="5 7">Binds 2 manganese ions per subunit.</text>
</comment>
<feature type="binding site" evidence="5">
    <location>
        <position position="163"/>
    </location>
    <ligand>
        <name>Mn(2+)</name>
        <dbReference type="ChEBI" id="CHEBI:29035"/>
        <label>2</label>
    </ligand>
</feature>
<evidence type="ECO:0000256" key="3">
    <source>
        <dbReference type="ARBA" id="ARBA00022808"/>
    </source>
</evidence>
<comment type="pathway">
    <text evidence="5">Amino-acid degradation; L-histidine degradation into L-glutamate; L-glutamate from N-formimidoyl-L-glutamate (hydrolase route): step 1/1.</text>
</comment>
<dbReference type="AlphaFoldDB" id="A0A1H6GZV7"/>
<dbReference type="EC" id="3.5.3.8" evidence="5 6"/>
<evidence type="ECO:0000256" key="4">
    <source>
        <dbReference type="ARBA" id="ARBA00023211"/>
    </source>
</evidence>
<proteinExistence type="inferred from homology"/>
<feature type="binding site" evidence="5 7">
    <location>
        <position position="250"/>
    </location>
    <ligand>
        <name>Mn(2+)</name>
        <dbReference type="ChEBI" id="CHEBI:29035"/>
        <label>1</label>
    </ligand>
</feature>
<comment type="catalytic activity">
    <reaction evidence="5">
        <text>N-formimidoyl-L-glutamate + H2O = formamide + L-glutamate</text>
        <dbReference type="Rhea" id="RHEA:22492"/>
        <dbReference type="ChEBI" id="CHEBI:15377"/>
        <dbReference type="ChEBI" id="CHEBI:16397"/>
        <dbReference type="ChEBI" id="CHEBI:29985"/>
        <dbReference type="ChEBI" id="CHEBI:58928"/>
        <dbReference type="EC" id="3.5.3.8"/>
    </reaction>
</comment>
<comment type="similarity">
    <text evidence="5 8">Belongs to the arginase family.</text>
</comment>
<dbReference type="GO" id="GO:0008783">
    <property type="term" value="F:agmatinase activity"/>
    <property type="evidence" value="ECO:0007669"/>
    <property type="project" value="TreeGrafter"/>
</dbReference>
<dbReference type="UniPathway" id="UPA00379">
    <property type="reaction ID" value="UER00552"/>
</dbReference>
<dbReference type="InterPro" id="IPR005923">
    <property type="entry name" value="HutG"/>
</dbReference>
<feature type="binding site" evidence="5 7">
    <location>
        <position position="165"/>
    </location>
    <ligand>
        <name>Mn(2+)</name>
        <dbReference type="ChEBI" id="CHEBI:29035"/>
        <label>1</label>
    </ligand>
</feature>
<dbReference type="GO" id="GO:0050415">
    <property type="term" value="F:formimidoylglutamase activity"/>
    <property type="evidence" value="ECO:0007669"/>
    <property type="project" value="UniProtKB-UniRule"/>
</dbReference>
<reference evidence="9 10" key="1">
    <citation type="submission" date="2016-10" db="EMBL/GenBank/DDBJ databases">
        <authorList>
            <person name="de Groot N.N."/>
        </authorList>
    </citation>
    <scope>NUCLEOTIDE SEQUENCE [LARGE SCALE GENOMIC DNA]</scope>
    <source>
        <strain evidence="9 10">DSM 23031</strain>
    </source>
</reference>
<keyword evidence="2 5" id="KW-0378">Hydrolase</keyword>
<evidence type="ECO:0000256" key="5">
    <source>
        <dbReference type="HAMAP-Rule" id="MF_00737"/>
    </source>
</evidence>
<organism evidence="9 10">
    <name type="scientific">Chryseobacterium culicis</name>
    <dbReference type="NCBI Taxonomy" id="680127"/>
    <lineage>
        <taxon>Bacteria</taxon>
        <taxon>Pseudomonadati</taxon>
        <taxon>Bacteroidota</taxon>
        <taxon>Flavobacteriia</taxon>
        <taxon>Flavobacteriales</taxon>
        <taxon>Weeksellaceae</taxon>
        <taxon>Chryseobacterium group</taxon>
        <taxon>Chryseobacterium</taxon>
    </lineage>
</organism>
<evidence type="ECO:0000256" key="2">
    <source>
        <dbReference type="ARBA" id="ARBA00022801"/>
    </source>
</evidence>
<feature type="binding site" evidence="5 7">
    <location>
        <position position="136"/>
    </location>
    <ligand>
        <name>Mn(2+)</name>
        <dbReference type="ChEBI" id="CHEBI:29035"/>
        <label>1</label>
    </ligand>
</feature>
<dbReference type="InterPro" id="IPR023696">
    <property type="entry name" value="Ureohydrolase_dom_sf"/>
</dbReference>